<evidence type="ECO:0000259" key="1">
    <source>
        <dbReference type="Pfam" id="PF02169"/>
    </source>
</evidence>
<accession>A0A2T3KJL4</accession>
<dbReference type="AlphaFoldDB" id="A0A2T3KJL4"/>
<dbReference type="Gene3D" id="3.10.28.20">
    <property type="entry name" value="Acetamidase/Formamidase-like domains"/>
    <property type="match status" value="1"/>
</dbReference>
<proteinExistence type="predicted"/>
<sequence length="339" mass="38444">MSIKQCGVNDRKQNNRIILNVCCLLLSIFMMGCQSTTRPDWYSNIAGNDIDYIYAVGDGRSLSSAKKSALSQINEQLWTQVSSSSAYIEQFKQVNDNQFSHQSVDNRINTQSAEMIFTGIEFLQIAQDDAGFFVQARIKRENIKKQLKADLAAIEVRAKMILQQKAHQDLLIWWLANRTADHLFRQYQVKVGVLSALDVTPVNKMTYLPQLATEIEKARSSLLIRIVSDHRDRISIGILQKQLALEGIATIEQTKPQITHTIIMKSNYRQSIVGDTFITTKFTDLITNNKNGKTLSKNEIISNANSLTNYKVSKDGAERHFSERMVEMGIWQSLGFSNI</sequence>
<dbReference type="Pfam" id="PF02169">
    <property type="entry name" value="LPP20"/>
    <property type="match status" value="1"/>
</dbReference>
<feature type="domain" description="Lipoprotein LPP20-like" evidence="1">
    <location>
        <begin position="39"/>
        <end position="118"/>
    </location>
</feature>
<reference evidence="2 3" key="1">
    <citation type="submission" date="2018-01" db="EMBL/GenBank/DDBJ databases">
        <title>Whole genome sequencing of Histamine producing bacteria.</title>
        <authorList>
            <person name="Butler K."/>
        </authorList>
    </citation>
    <scope>NUCLEOTIDE SEQUENCE [LARGE SCALE GENOMIC DNA]</scope>
    <source>
        <strain evidence="2 3">FS-7.2</strain>
    </source>
</reference>
<evidence type="ECO:0000313" key="3">
    <source>
        <dbReference type="Proteomes" id="UP000241426"/>
    </source>
</evidence>
<comment type="caution">
    <text evidence="2">The sequence shown here is derived from an EMBL/GenBank/DDBJ whole genome shotgun (WGS) entry which is preliminary data.</text>
</comment>
<name>A0A2T3KJL4_9GAMM</name>
<dbReference type="Proteomes" id="UP000241426">
    <property type="component" value="Unassembled WGS sequence"/>
</dbReference>
<dbReference type="EMBL" id="PYNF01000005">
    <property type="protein sequence ID" value="PSU99674.1"/>
    <property type="molecule type" value="Genomic_DNA"/>
</dbReference>
<dbReference type="PROSITE" id="PS51257">
    <property type="entry name" value="PROKAR_LIPOPROTEIN"/>
    <property type="match status" value="1"/>
</dbReference>
<gene>
    <name evidence="2" type="ORF">C9J27_08550</name>
</gene>
<dbReference type="InterPro" id="IPR024952">
    <property type="entry name" value="LPP20-like_dom"/>
</dbReference>
<evidence type="ECO:0000313" key="2">
    <source>
        <dbReference type="EMBL" id="PSU99674.1"/>
    </source>
</evidence>
<organism evidence="2 3">
    <name type="scientific">Photobacterium kishitanii</name>
    <dbReference type="NCBI Taxonomy" id="318456"/>
    <lineage>
        <taxon>Bacteria</taxon>
        <taxon>Pseudomonadati</taxon>
        <taxon>Pseudomonadota</taxon>
        <taxon>Gammaproteobacteria</taxon>
        <taxon>Vibrionales</taxon>
        <taxon>Vibrionaceae</taxon>
        <taxon>Photobacterium</taxon>
    </lineage>
</organism>
<protein>
    <recommendedName>
        <fullName evidence="1">Lipoprotein LPP20-like domain-containing protein</fullName>
    </recommendedName>
</protein>